<comment type="caution">
    <text evidence="4">The sequence shown here is derived from an EMBL/GenBank/DDBJ whole genome shotgun (WGS) entry which is preliminary data.</text>
</comment>
<keyword evidence="2" id="KW-0862">Zinc</keyword>
<dbReference type="RefSeq" id="WP_146902418.1">
    <property type="nucleotide sequence ID" value="NZ_BJYS01000036.1"/>
</dbReference>
<sequence length="986" mass="112538">MKYLLVFLLSLFTILEGFTQHYWQQEVNYTIAVTLNDEQHSLTATAEIEYINHSPHELTFIYFHLWPNAYKNNSTAFARQQLINKKRNFQFAPDSARGYIDGLDFKINGQAAKFEVDPENIDIGKLILNQPLASGQRIHISTPFRVKLPNSFSRLGHVGQSYQITQWYPKPAVYDHQGWHPMPYLDQGEFYSEFGRFDVSITLPANYLVAATGTLQNPDESKKLDSLSAITAEKRIFRQAEDVFPPSARQTKTLRYTGDNIHDFAWFADKRFNVRKGEVELPHSKRKVTTWLFFLNKDASDWVRSMKDIKDAIHYYSLWVGDYPYAQATAVDGALSAGAGMEYPMVTVTEPSAIIHEVGHNWFYGILGTNERQHPWLDEGINSYYEFRIGQLTNRNYSQLEPLLTRDRIKNYRLQNIHSTALNLLMYQMGASRGLDQPIAGPAAAYTYTNYGSIVYLKTGVMLQYLANYLTQDRFDKAMQAYYQRWQFKHPYPKDLQAIFEESTGEKLDWFFQDIIGTTQTVDAALTHLNTTENPLQVTVENKTNLLAPVPVATRNADAQLLEVKWTKPGQAAQQLTFNRQNVHDVVIDPGYFLPELNRTNNRLAVNGFLKKVEPLRLQFLAGIEQFDRQQLYVVPVLGANTYDRIMFGGALYNSSLFQKKINYLFMPLYSVGQEELRGIGNINIRFLPKRLVQSVIVGLNAQRFGRFRKLESSVLVNFPKPAAGAYQQQLQLGYTNISHQEPLVNKAVDHGAAPPFGKNIEYNIPWLRYTYEKKNALQGFQAELNFDLLPTDTTAGLTRSGQNVLAGKLSLAFERYYAAKKRLAIRVFGGNFFGNASTIPPWFQLGMSSSLDYKKETIFLDRSQRQDNLAAFIRQTDGRDGGFRHFIPVFSSRWLTAVNLDADIPVVPVTAFLDLGTAHGAKELLYGTGLSVSLAKKFLQIYFPVAGSNYAQNIPQNLKEFQHNIRFQLQLNALNPFRQVADALR</sequence>
<feature type="binding site" evidence="2">
    <location>
        <position position="360"/>
    </location>
    <ligand>
        <name>Zn(2+)</name>
        <dbReference type="ChEBI" id="CHEBI:29105"/>
        <note>catalytic</note>
    </ligand>
</feature>
<dbReference type="PANTHER" id="PTHR45726:SF3">
    <property type="entry name" value="LEUKOTRIENE A-4 HYDROLASE"/>
    <property type="match status" value="1"/>
</dbReference>
<dbReference type="GO" id="GO:0008237">
    <property type="term" value="F:metallopeptidase activity"/>
    <property type="evidence" value="ECO:0007669"/>
    <property type="project" value="InterPro"/>
</dbReference>
<name>A0A512B386_9BACT</name>
<keyword evidence="5" id="KW-1185">Reference proteome</keyword>
<feature type="binding site" evidence="2">
    <location>
        <position position="356"/>
    </location>
    <ligand>
        <name>Zn(2+)</name>
        <dbReference type="ChEBI" id="CHEBI:29105"/>
        <note>catalytic</note>
    </ligand>
</feature>
<protein>
    <recommendedName>
        <fullName evidence="3">Peptidase M1 membrane alanine aminopeptidase domain-containing protein</fullName>
    </recommendedName>
</protein>
<dbReference type="InterPro" id="IPR027268">
    <property type="entry name" value="Peptidase_M4/M1_CTD_sf"/>
</dbReference>
<accession>A0A512B386</accession>
<evidence type="ECO:0000313" key="4">
    <source>
        <dbReference type="EMBL" id="GEO06422.1"/>
    </source>
</evidence>
<evidence type="ECO:0000256" key="2">
    <source>
        <dbReference type="PIRSR" id="PIRSR634015-3"/>
    </source>
</evidence>
<evidence type="ECO:0000313" key="5">
    <source>
        <dbReference type="Proteomes" id="UP000321532"/>
    </source>
</evidence>
<gene>
    <name evidence="4" type="ORF">AAE02nite_40860</name>
</gene>
<dbReference type="AlphaFoldDB" id="A0A512B386"/>
<dbReference type="Proteomes" id="UP000321532">
    <property type="component" value="Unassembled WGS sequence"/>
</dbReference>
<reference evidence="4 5" key="1">
    <citation type="submission" date="2019-07" db="EMBL/GenBank/DDBJ databases">
        <title>Whole genome shotgun sequence of Adhaeribacter aerolatus NBRC 106133.</title>
        <authorList>
            <person name="Hosoyama A."/>
            <person name="Uohara A."/>
            <person name="Ohji S."/>
            <person name="Ichikawa N."/>
        </authorList>
    </citation>
    <scope>NUCLEOTIDE SEQUENCE [LARGE SCALE GENOMIC DNA]</scope>
    <source>
        <strain evidence="4 5">NBRC 106133</strain>
    </source>
</reference>
<dbReference type="GO" id="GO:0008270">
    <property type="term" value="F:zinc ion binding"/>
    <property type="evidence" value="ECO:0007669"/>
    <property type="project" value="InterPro"/>
</dbReference>
<dbReference type="OrthoDB" id="9814383at2"/>
<organism evidence="4 5">
    <name type="scientific">Adhaeribacter aerolatus</name>
    <dbReference type="NCBI Taxonomy" id="670289"/>
    <lineage>
        <taxon>Bacteria</taxon>
        <taxon>Pseudomonadati</taxon>
        <taxon>Bacteroidota</taxon>
        <taxon>Cytophagia</taxon>
        <taxon>Cytophagales</taxon>
        <taxon>Hymenobacteraceae</taxon>
        <taxon>Adhaeribacter</taxon>
    </lineage>
</organism>
<dbReference type="EMBL" id="BJYS01000036">
    <property type="protein sequence ID" value="GEO06422.1"/>
    <property type="molecule type" value="Genomic_DNA"/>
</dbReference>
<comment type="cofactor">
    <cofactor evidence="2">
        <name>Zn(2+)</name>
        <dbReference type="ChEBI" id="CHEBI:29105"/>
    </cofactor>
    <text evidence="2">Binds 1 zinc ion per subunit.</text>
</comment>
<dbReference type="Pfam" id="PF01433">
    <property type="entry name" value="Peptidase_M1"/>
    <property type="match status" value="1"/>
</dbReference>
<keyword evidence="2" id="KW-0479">Metal-binding</keyword>
<proteinExistence type="predicted"/>
<dbReference type="PANTHER" id="PTHR45726">
    <property type="entry name" value="LEUKOTRIENE A-4 HYDROLASE"/>
    <property type="match status" value="1"/>
</dbReference>
<feature type="domain" description="Peptidase M1 membrane alanine aminopeptidase" evidence="3">
    <location>
        <begin position="353"/>
        <end position="513"/>
    </location>
</feature>
<dbReference type="InterPro" id="IPR034015">
    <property type="entry name" value="M1_LTA4H"/>
</dbReference>
<dbReference type="Gene3D" id="1.10.390.10">
    <property type="entry name" value="Neutral Protease Domain 2"/>
    <property type="match status" value="1"/>
</dbReference>
<feature type="active site" description="Proton donor" evidence="1">
    <location>
        <position position="456"/>
    </location>
</feature>
<evidence type="ECO:0000259" key="3">
    <source>
        <dbReference type="Pfam" id="PF01433"/>
    </source>
</evidence>
<dbReference type="SUPFAM" id="SSF55486">
    <property type="entry name" value="Metalloproteases ('zincins'), catalytic domain"/>
    <property type="match status" value="1"/>
</dbReference>
<dbReference type="CDD" id="cd09604">
    <property type="entry name" value="M1_APN_like"/>
    <property type="match status" value="1"/>
</dbReference>
<feature type="binding site" evidence="2">
    <location>
        <position position="379"/>
    </location>
    <ligand>
        <name>Zn(2+)</name>
        <dbReference type="ChEBI" id="CHEBI:29105"/>
        <note>catalytic</note>
    </ligand>
</feature>
<feature type="active site" description="Proton acceptor" evidence="1">
    <location>
        <position position="357"/>
    </location>
</feature>
<evidence type="ECO:0000256" key="1">
    <source>
        <dbReference type="PIRSR" id="PIRSR634015-1"/>
    </source>
</evidence>
<dbReference type="InterPro" id="IPR014782">
    <property type="entry name" value="Peptidase_M1_dom"/>
</dbReference>